<evidence type="ECO:0000313" key="3">
    <source>
        <dbReference type="Proteomes" id="UP001278500"/>
    </source>
</evidence>
<evidence type="ECO:0000256" key="1">
    <source>
        <dbReference type="SAM" id="MobiDB-lite"/>
    </source>
</evidence>
<dbReference type="AlphaFoldDB" id="A0AAE0MRU2"/>
<evidence type="ECO:0000313" key="2">
    <source>
        <dbReference type="EMBL" id="KAK3344963.1"/>
    </source>
</evidence>
<feature type="compositionally biased region" description="Polar residues" evidence="1">
    <location>
        <begin position="249"/>
        <end position="260"/>
    </location>
</feature>
<dbReference type="RefSeq" id="XP_062681576.1">
    <property type="nucleotide sequence ID" value="XM_062828258.1"/>
</dbReference>
<accession>A0AAE0MRU2</accession>
<organism evidence="2 3">
    <name type="scientific">Neurospora tetraspora</name>
    <dbReference type="NCBI Taxonomy" id="94610"/>
    <lineage>
        <taxon>Eukaryota</taxon>
        <taxon>Fungi</taxon>
        <taxon>Dikarya</taxon>
        <taxon>Ascomycota</taxon>
        <taxon>Pezizomycotina</taxon>
        <taxon>Sordariomycetes</taxon>
        <taxon>Sordariomycetidae</taxon>
        <taxon>Sordariales</taxon>
        <taxon>Sordariaceae</taxon>
        <taxon>Neurospora</taxon>
    </lineage>
</organism>
<proteinExistence type="predicted"/>
<name>A0AAE0MRU2_9PEZI</name>
<dbReference type="GeneID" id="87865412"/>
<protein>
    <submittedName>
        <fullName evidence="2">Uncharacterized protein</fullName>
    </submittedName>
</protein>
<dbReference type="Proteomes" id="UP001278500">
    <property type="component" value="Unassembled WGS sequence"/>
</dbReference>
<gene>
    <name evidence="2" type="ORF">B0H65DRAFT_508782</name>
</gene>
<feature type="region of interest" description="Disordered" evidence="1">
    <location>
        <begin position="232"/>
        <end position="264"/>
    </location>
</feature>
<feature type="compositionally biased region" description="Low complexity" evidence="1">
    <location>
        <begin position="417"/>
        <end position="465"/>
    </location>
</feature>
<reference evidence="2" key="2">
    <citation type="submission" date="2023-06" db="EMBL/GenBank/DDBJ databases">
        <authorList>
            <consortium name="Lawrence Berkeley National Laboratory"/>
            <person name="Haridas S."/>
            <person name="Hensen N."/>
            <person name="Bonometti L."/>
            <person name="Westerberg I."/>
            <person name="Brannstrom I.O."/>
            <person name="Guillou S."/>
            <person name="Cros-Aarteil S."/>
            <person name="Calhoun S."/>
            <person name="Kuo A."/>
            <person name="Mondo S."/>
            <person name="Pangilinan J."/>
            <person name="Riley R."/>
            <person name="Labutti K."/>
            <person name="Andreopoulos B."/>
            <person name="Lipzen A."/>
            <person name="Chen C."/>
            <person name="Yanf M."/>
            <person name="Daum C."/>
            <person name="Ng V."/>
            <person name="Clum A."/>
            <person name="Steindorff A."/>
            <person name="Ohm R."/>
            <person name="Martin F."/>
            <person name="Silar P."/>
            <person name="Natvig D."/>
            <person name="Lalanne C."/>
            <person name="Gautier V."/>
            <person name="Ament-Velasquez S.L."/>
            <person name="Kruys A."/>
            <person name="Hutchinson M.I."/>
            <person name="Powell A.J."/>
            <person name="Barry K."/>
            <person name="Miller A.N."/>
            <person name="Grigoriev I.V."/>
            <person name="Debuchy R."/>
            <person name="Gladieux P."/>
            <person name="Thoren M.H."/>
            <person name="Johannesson H."/>
        </authorList>
    </citation>
    <scope>NUCLEOTIDE SEQUENCE</scope>
    <source>
        <strain evidence="2">CBS 560.94</strain>
    </source>
</reference>
<sequence>MPSKSPSIVPKLRGREAPKEDMNLIYSVLENITASDTFNKGLLKFDAAKAAERANISSEGVLRTRWHTYRVKFKLNDNLPVDPNKAHFSSIEPRLRDLKPKTSVLNVIFSILENLKEKPKADWAKVAERAGLKSADEAQQAWKDLCAKYQLCNEEVAVWRAPNAPCPNYPRVVVANELQPAFISVADSISASLTSHGPLPPCTPIWPTVTNVPFNNNLLPAPASVPASAPVNTPAVTRPHAPGHPHPQVSGTHINNNNHPVNKEPANYTSTGTPTDAKCCPTKAFGFKVVARALLWRSILVEEENEREQHERVLGLSSRGSARPHCSWSFDTPKRENEPGVNGEPRTTSTTTSTNEGTRACRGTQTEDPCCRVTAFGFRVAFVYMFVMLDNNAYAEEESASAWPLDHIGAEAEPVANTTSSSSSSSSSSRSNSIFSNSSATSTTTTPTTSPFPTPTTGLTGTPFSPTTKKAKTLLDAARYMWSLSAKAEYERDESLGEWPGWLLLDQGGGGGVSSTAYENAVAAAVAPLRFLWLRVAVMIEVMDSLFLCVRLSALLNAGKAAKRDN</sequence>
<feature type="region of interest" description="Disordered" evidence="1">
    <location>
        <begin position="414"/>
        <end position="465"/>
    </location>
</feature>
<reference evidence="2" key="1">
    <citation type="journal article" date="2023" name="Mol. Phylogenet. Evol.">
        <title>Genome-scale phylogeny and comparative genomics of the fungal order Sordariales.</title>
        <authorList>
            <person name="Hensen N."/>
            <person name="Bonometti L."/>
            <person name="Westerberg I."/>
            <person name="Brannstrom I.O."/>
            <person name="Guillou S."/>
            <person name="Cros-Aarteil S."/>
            <person name="Calhoun S."/>
            <person name="Haridas S."/>
            <person name="Kuo A."/>
            <person name="Mondo S."/>
            <person name="Pangilinan J."/>
            <person name="Riley R."/>
            <person name="LaButti K."/>
            <person name="Andreopoulos B."/>
            <person name="Lipzen A."/>
            <person name="Chen C."/>
            <person name="Yan M."/>
            <person name="Daum C."/>
            <person name="Ng V."/>
            <person name="Clum A."/>
            <person name="Steindorff A."/>
            <person name="Ohm R.A."/>
            <person name="Martin F."/>
            <person name="Silar P."/>
            <person name="Natvig D.O."/>
            <person name="Lalanne C."/>
            <person name="Gautier V."/>
            <person name="Ament-Velasquez S.L."/>
            <person name="Kruys A."/>
            <person name="Hutchinson M.I."/>
            <person name="Powell A.J."/>
            <person name="Barry K."/>
            <person name="Miller A.N."/>
            <person name="Grigoriev I.V."/>
            <person name="Debuchy R."/>
            <person name="Gladieux P."/>
            <person name="Hiltunen Thoren M."/>
            <person name="Johannesson H."/>
        </authorList>
    </citation>
    <scope>NUCLEOTIDE SEQUENCE</scope>
    <source>
        <strain evidence="2">CBS 560.94</strain>
    </source>
</reference>
<dbReference type="EMBL" id="JAUEPP010000004">
    <property type="protein sequence ID" value="KAK3344963.1"/>
    <property type="molecule type" value="Genomic_DNA"/>
</dbReference>
<comment type="caution">
    <text evidence="2">The sequence shown here is derived from an EMBL/GenBank/DDBJ whole genome shotgun (WGS) entry which is preliminary data.</text>
</comment>
<feature type="region of interest" description="Disordered" evidence="1">
    <location>
        <begin position="325"/>
        <end position="364"/>
    </location>
</feature>
<keyword evidence="3" id="KW-1185">Reference proteome</keyword>